<dbReference type="Proteomes" id="UP000025227">
    <property type="component" value="Unplaced"/>
</dbReference>
<sequence>MTSTFTHSDMQWVFVHHLLRNEELLESCGLAEDLQRSNAYFEELNRIRQGVPNNNDEAREPSFTYQCDSGDMVPNSELSESAALLEKIHQMQEKVNRREYLDKETVRHVIDVTQKSVKDVEERAAKVWNFIYEQCQKRLAIIRNQLNHVQKLSDAIASWTKLRRKPIGTNRNIM</sequence>
<dbReference type="OrthoDB" id="5874785at2759"/>
<name>A0A7I4YZ75_HAECO</name>
<evidence type="ECO:0000313" key="2">
    <source>
        <dbReference type="WBParaSite" id="HCON_00160790-00001"/>
    </source>
</evidence>
<organism evidence="1 2">
    <name type="scientific">Haemonchus contortus</name>
    <name type="common">Barber pole worm</name>
    <dbReference type="NCBI Taxonomy" id="6289"/>
    <lineage>
        <taxon>Eukaryota</taxon>
        <taxon>Metazoa</taxon>
        <taxon>Ecdysozoa</taxon>
        <taxon>Nematoda</taxon>
        <taxon>Chromadorea</taxon>
        <taxon>Rhabditida</taxon>
        <taxon>Rhabditina</taxon>
        <taxon>Rhabditomorpha</taxon>
        <taxon>Strongyloidea</taxon>
        <taxon>Trichostrongylidae</taxon>
        <taxon>Haemonchus</taxon>
    </lineage>
</organism>
<reference evidence="2" key="1">
    <citation type="submission" date="2020-12" db="UniProtKB">
        <authorList>
            <consortium name="WormBaseParasite"/>
        </authorList>
    </citation>
    <scope>IDENTIFICATION</scope>
    <source>
        <strain evidence="2">MHco3</strain>
    </source>
</reference>
<dbReference type="WBParaSite" id="HCON_00160790-00001">
    <property type="protein sequence ID" value="HCON_00160790-00001"/>
    <property type="gene ID" value="HCON_00160790"/>
</dbReference>
<evidence type="ECO:0000313" key="1">
    <source>
        <dbReference type="Proteomes" id="UP000025227"/>
    </source>
</evidence>
<keyword evidence="1" id="KW-1185">Reference proteome</keyword>
<proteinExistence type="predicted"/>
<protein>
    <submittedName>
        <fullName evidence="2">Uncharacterized protein</fullName>
    </submittedName>
</protein>
<accession>A0A7I4YZ75</accession>
<dbReference type="AlphaFoldDB" id="A0A7I4YZ75"/>